<feature type="compositionally biased region" description="Basic residues" evidence="1">
    <location>
        <begin position="184"/>
        <end position="197"/>
    </location>
</feature>
<keyword evidence="3" id="KW-1185">Reference proteome</keyword>
<feature type="compositionally biased region" description="Basic residues" evidence="1">
    <location>
        <begin position="98"/>
        <end position="108"/>
    </location>
</feature>
<proteinExistence type="predicted"/>
<feature type="compositionally biased region" description="Low complexity" evidence="1">
    <location>
        <begin position="321"/>
        <end position="374"/>
    </location>
</feature>
<feature type="compositionally biased region" description="Basic and acidic residues" evidence="1">
    <location>
        <begin position="252"/>
        <end position="262"/>
    </location>
</feature>
<feature type="compositionally biased region" description="Low complexity" evidence="1">
    <location>
        <begin position="493"/>
        <end position="506"/>
    </location>
</feature>
<evidence type="ECO:0000313" key="3">
    <source>
        <dbReference type="Proteomes" id="UP001461498"/>
    </source>
</evidence>
<feature type="region of interest" description="Disordered" evidence="1">
    <location>
        <begin position="15"/>
        <end position="39"/>
    </location>
</feature>
<dbReference type="AlphaFoldDB" id="A0AAW1D604"/>
<reference evidence="2 3" key="1">
    <citation type="submission" date="2022-12" db="EMBL/GenBank/DDBJ databases">
        <title>Chromosome-level genome assembly of true bugs.</title>
        <authorList>
            <person name="Ma L."/>
            <person name="Li H."/>
        </authorList>
    </citation>
    <scope>NUCLEOTIDE SEQUENCE [LARGE SCALE GENOMIC DNA]</scope>
    <source>
        <strain evidence="2">Lab_2022b</strain>
    </source>
</reference>
<feature type="compositionally biased region" description="Basic and acidic residues" evidence="1">
    <location>
        <begin position="375"/>
        <end position="410"/>
    </location>
</feature>
<feature type="region of interest" description="Disordered" evidence="1">
    <location>
        <begin position="306"/>
        <end position="421"/>
    </location>
</feature>
<sequence length="727" mass="84430">MLLFIYNLGQPVQTRRRAHREDGYYGDRGGGGTDEHEGRLYIDSDQEPLYYNSRPKNHKEPYSQSSWYDDYNYSKYDHRTSDKKSYQETGYYHSRSSSVKRKDTKGRRPSLERQTTLYDDQFYGDSYYNSGDQQYTDDNRGYYDQYGVYSSDYNYKYGSSGYKYQDDSFDEEDYHSASDYGPTSKRKQPVIKRHSSRHSICDYPDYPGYRPRKSDKPKLLPAIPPTSRIRPSPSLPPTPVRTKPQVPTRRAGSLEHQESTDERYINLYSSDTKLGKNSYNEDYNYAYISSDNLTPDQPVESSVIIVPQDDHIKKRKSNVTPQRQLPQPQRQLPQPQRQLPQPQRQLPQQITKLQQQSPLQQQQKQQQQQQQDYYQDSRRYNDDYYYEKEAVKDTKKSEMTPTLNRRDTLKKQKQSQNRRMDVPPILIQMKSDSIDSPHEDVGMGDSFETAISSVSTSVHKGRYQDDQYTPVNESPPSHTMVQSPTVSQPPKNQTHQQVTHTTMVHQPPAHYQTPSVSSAMPEPVKSSQPTTVQTITTTSVNVSMNGFNGSRNYLHMQESIESYVDEDLAVDDYSRESPISVVDRSETDPQYMSQQERAAMMDQYDIQSPSPPPQSHGKPLSPNRMSPPPQPSLHHQTQSIDDDIIMDSSERLHELHQLHHQSASLEDKAAGVLYEVEEEMLPTQLQQPTERRRMTAKERWLWAYGRIIQQLNVSTILLTYFKILLCT</sequence>
<feature type="region of interest" description="Disordered" evidence="1">
    <location>
        <begin position="605"/>
        <end position="637"/>
    </location>
</feature>
<feature type="region of interest" description="Disordered" evidence="1">
    <location>
        <begin position="463"/>
        <end position="530"/>
    </location>
</feature>
<evidence type="ECO:0000256" key="1">
    <source>
        <dbReference type="SAM" id="MobiDB-lite"/>
    </source>
</evidence>
<evidence type="ECO:0000313" key="2">
    <source>
        <dbReference type="EMBL" id="KAK9506176.1"/>
    </source>
</evidence>
<dbReference type="Proteomes" id="UP001461498">
    <property type="component" value="Unassembled WGS sequence"/>
</dbReference>
<feature type="compositionally biased region" description="Polar residues" evidence="1">
    <location>
        <begin position="466"/>
        <end position="492"/>
    </location>
</feature>
<name>A0AAW1D604_9HEMI</name>
<feature type="region of interest" description="Disordered" evidence="1">
    <location>
        <begin position="78"/>
        <end position="112"/>
    </location>
</feature>
<organism evidence="2 3">
    <name type="scientific">Rhynocoris fuscipes</name>
    <dbReference type="NCBI Taxonomy" id="488301"/>
    <lineage>
        <taxon>Eukaryota</taxon>
        <taxon>Metazoa</taxon>
        <taxon>Ecdysozoa</taxon>
        <taxon>Arthropoda</taxon>
        <taxon>Hexapoda</taxon>
        <taxon>Insecta</taxon>
        <taxon>Pterygota</taxon>
        <taxon>Neoptera</taxon>
        <taxon>Paraneoptera</taxon>
        <taxon>Hemiptera</taxon>
        <taxon>Heteroptera</taxon>
        <taxon>Panheteroptera</taxon>
        <taxon>Cimicomorpha</taxon>
        <taxon>Reduviidae</taxon>
        <taxon>Harpactorinae</taxon>
        <taxon>Harpactorini</taxon>
        <taxon>Rhynocoris</taxon>
    </lineage>
</organism>
<comment type="caution">
    <text evidence="2">The sequence shown here is derived from an EMBL/GenBank/DDBJ whole genome shotgun (WGS) entry which is preliminary data.</text>
</comment>
<feature type="region of interest" description="Disordered" evidence="1">
    <location>
        <begin position="170"/>
        <end position="262"/>
    </location>
</feature>
<gene>
    <name evidence="2" type="ORF">O3M35_008157</name>
</gene>
<dbReference type="EMBL" id="JAPXFL010000005">
    <property type="protein sequence ID" value="KAK9506176.1"/>
    <property type="molecule type" value="Genomic_DNA"/>
</dbReference>
<accession>A0AAW1D604</accession>
<protein>
    <submittedName>
        <fullName evidence="2">Uncharacterized protein</fullName>
    </submittedName>
</protein>